<dbReference type="Pfam" id="PF00250">
    <property type="entry name" value="Forkhead"/>
    <property type="match status" value="1"/>
</dbReference>
<dbReference type="GO" id="GO:0000978">
    <property type="term" value="F:RNA polymerase II cis-regulatory region sequence-specific DNA binding"/>
    <property type="evidence" value="ECO:0007669"/>
    <property type="project" value="TreeGrafter"/>
</dbReference>
<dbReference type="Proteomes" id="UP000002358">
    <property type="component" value="Unassembled WGS sequence"/>
</dbReference>
<dbReference type="InParanoid" id="A0A7M7HEM3"/>
<dbReference type="InterPro" id="IPR036390">
    <property type="entry name" value="WH_DNA-bd_sf"/>
</dbReference>
<dbReference type="GO" id="GO:0009896">
    <property type="term" value="P:positive regulation of catabolic process"/>
    <property type="evidence" value="ECO:0007669"/>
    <property type="project" value="UniProtKB-ARBA"/>
</dbReference>
<keyword evidence="11" id="KW-0804">Transcription</keyword>
<keyword evidence="4" id="KW-0963">Cytoplasm</keyword>
<dbReference type="SMR" id="A0A7M7HEM3"/>
<dbReference type="GeneID" id="100118797"/>
<keyword evidence="10" id="KW-0010">Activator</keyword>
<dbReference type="AlphaFoldDB" id="A0A7M7HEM3"/>
<keyword evidence="13" id="KW-0131">Cell cycle</keyword>
<name>A0A7M7HEM3_NASVI</name>
<comment type="subunit">
    <text evidence="14">Interacts with melt.</text>
</comment>
<feature type="region of interest" description="Disordered" evidence="17">
    <location>
        <begin position="64"/>
        <end position="123"/>
    </location>
</feature>
<evidence type="ECO:0000259" key="18">
    <source>
        <dbReference type="PROSITE" id="PS50039"/>
    </source>
</evidence>
<keyword evidence="12 16" id="KW-0539">Nucleus</keyword>
<sequence>MLGIQNILWRIWAKSTPSGDGTRPESGGEKNNNSESISSSALFEMEEESRMEMYVGNIFEPLTRGRSNTWPQPRPEGYVDGPPLIDGAAMTGNAESLRIDPSTQQNSPGQDAGPSAIKKKSPRRNAWGKLSYAELITQAINSSKDQRLTLAQIYEWMVKNVQYFRDKGETNSSAGWKNSVRHNLSLHNCFIRVPNESSGKSSWWTINPDVKSGKTTRKRAASMEAEKFEKRRARVKKLAEASRKASLHFDVTSSASNCVSEGIEPFHYGGSPLQHRAAQSPAFRARASSSASSVGRLSPIPAANEPEWTYGHAHGHTAASPAEQSTVTPLHQINHTSALDQQPMRLSATCQMGQPEAPGNDLQSLPVAYSLDRQIAQMCPVHRLDVCNCDLSMLQMDTRTQVANAAASYAYCATDGPNHYFDAAYGNQYGVMASQTTLMPIQEMADFGSIVDLQIESQQPMVRNNSMLDDIDEIIRKDQYAAIDLVNTSMSTALYISGNNPVNSVGQNSWIHL</sequence>
<dbReference type="PANTHER" id="PTHR45767">
    <property type="entry name" value="FORKHEAD BOX PROTEIN O"/>
    <property type="match status" value="1"/>
</dbReference>
<evidence type="ECO:0000256" key="11">
    <source>
        <dbReference type="ARBA" id="ARBA00023163"/>
    </source>
</evidence>
<dbReference type="PROSITE" id="PS50039">
    <property type="entry name" value="FORK_HEAD_3"/>
    <property type="match status" value="1"/>
</dbReference>
<evidence type="ECO:0000256" key="14">
    <source>
        <dbReference type="ARBA" id="ARBA00038846"/>
    </source>
</evidence>
<feature type="region of interest" description="Disordered" evidence="17">
    <location>
        <begin position="15"/>
        <end position="40"/>
    </location>
</feature>
<dbReference type="GO" id="GO:0031349">
    <property type="term" value="P:positive regulation of defense response"/>
    <property type="evidence" value="ECO:0007669"/>
    <property type="project" value="UniProtKB-ARBA"/>
</dbReference>
<evidence type="ECO:0000256" key="7">
    <source>
        <dbReference type="ARBA" id="ARBA00022782"/>
    </source>
</evidence>
<protein>
    <recommendedName>
        <fullName evidence="15">Forkhead box protein O</fullName>
    </recommendedName>
</protein>
<dbReference type="CDD" id="cd20032">
    <property type="entry name" value="FH_FOXO"/>
    <property type="match status" value="1"/>
</dbReference>
<evidence type="ECO:0000256" key="2">
    <source>
        <dbReference type="ARBA" id="ARBA00004496"/>
    </source>
</evidence>
<keyword evidence="5" id="KW-0597">Phosphoprotein</keyword>
<feature type="domain" description="Fork-head" evidence="18">
    <location>
        <begin position="127"/>
        <end position="233"/>
    </location>
</feature>
<dbReference type="Gene3D" id="1.10.10.10">
    <property type="entry name" value="Winged helix-like DNA-binding domain superfamily/Winged helix DNA-binding domain"/>
    <property type="match status" value="1"/>
</dbReference>
<dbReference type="GO" id="GO:0042594">
    <property type="term" value="P:response to starvation"/>
    <property type="evidence" value="ECO:0007669"/>
    <property type="project" value="UniProtKB-ARBA"/>
</dbReference>
<dbReference type="GO" id="GO:0001228">
    <property type="term" value="F:DNA-binding transcription activator activity, RNA polymerase II-specific"/>
    <property type="evidence" value="ECO:0007669"/>
    <property type="project" value="UniProtKB-ARBA"/>
</dbReference>
<evidence type="ECO:0000256" key="10">
    <source>
        <dbReference type="ARBA" id="ARBA00023159"/>
    </source>
</evidence>
<dbReference type="EnsemblMetazoa" id="XM_008219836">
    <property type="protein sequence ID" value="XP_008218058"/>
    <property type="gene ID" value="LOC100118797"/>
</dbReference>
<evidence type="ECO:0000256" key="1">
    <source>
        <dbReference type="ARBA" id="ARBA00004123"/>
    </source>
</evidence>
<dbReference type="SUPFAM" id="SSF46785">
    <property type="entry name" value="Winged helix' DNA-binding domain"/>
    <property type="match status" value="1"/>
</dbReference>
<evidence type="ECO:0000313" key="19">
    <source>
        <dbReference type="EnsemblMetazoa" id="XP_008218058"/>
    </source>
</evidence>
<evidence type="ECO:0000256" key="5">
    <source>
        <dbReference type="ARBA" id="ARBA00022553"/>
    </source>
</evidence>
<feature type="compositionally biased region" description="Low complexity" evidence="17">
    <location>
        <begin position="29"/>
        <end position="40"/>
    </location>
</feature>
<evidence type="ECO:0000256" key="16">
    <source>
        <dbReference type="PROSITE-ProRule" id="PRU00089"/>
    </source>
</evidence>
<organism evidence="19 20">
    <name type="scientific">Nasonia vitripennis</name>
    <name type="common">Parasitic wasp</name>
    <dbReference type="NCBI Taxonomy" id="7425"/>
    <lineage>
        <taxon>Eukaryota</taxon>
        <taxon>Metazoa</taxon>
        <taxon>Ecdysozoa</taxon>
        <taxon>Arthropoda</taxon>
        <taxon>Hexapoda</taxon>
        <taxon>Insecta</taxon>
        <taxon>Pterygota</taxon>
        <taxon>Neoptera</taxon>
        <taxon>Endopterygota</taxon>
        <taxon>Hymenoptera</taxon>
        <taxon>Apocrita</taxon>
        <taxon>Proctotrupomorpha</taxon>
        <taxon>Chalcidoidea</taxon>
        <taxon>Pteromalidae</taxon>
        <taxon>Pteromalinae</taxon>
        <taxon>Nasonia</taxon>
    </lineage>
</organism>
<dbReference type="OrthoDB" id="5954824at2759"/>
<dbReference type="InterPro" id="IPR030456">
    <property type="entry name" value="TF_fork_head_CS_2"/>
</dbReference>
<dbReference type="GO" id="GO:0005634">
    <property type="term" value="C:nucleus"/>
    <property type="evidence" value="ECO:0007669"/>
    <property type="project" value="UniProtKB-SubCell"/>
</dbReference>
<accession>A0A7M7HEM3</accession>
<evidence type="ECO:0000256" key="8">
    <source>
        <dbReference type="ARBA" id="ARBA00023015"/>
    </source>
</evidence>
<keyword evidence="3" id="KW-0217">Developmental protein</keyword>
<evidence type="ECO:0000256" key="6">
    <source>
        <dbReference type="ARBA" id="ARBA00022604"/>
    </source>
</evidence>
<dbReference type="GO" id="GO:0030154">
    <property type="term" value="P:cell differentiation"/>
    <property type="evidence" value="ECO:0007669"/>
    <property type="project" value="UniProtKB-KW"/>
</dbReference>
<feature type="DNA-binding region" description="Fork-head" evidence="16">
    <location>
        <begin position="127"/>
        <end position="233"/>
    </location>
</feature>
<reference evidence="19" key="1">
    <citation type="submission" date="2021-01" db="UniProtKB">
        <authorList>
            <consortium name="EnsemblMetazoa"/>
        </authorList>
    </citation>
    <scope>IDENTIFICATION</scope>
</reference>
<dbReference type="InterPro" id="IPR001766">
    <property type="entry name" value="Fork_head_dom"/>
</dbReference>
<keyword evidence="8" id="KW-0805">Transcription regulation</keyword>
<keyword evidence="7" id="KW-0221">Differentiation</keyword>
<dbReference type="PANTHER" id="PTHR45767:SF2">
    <property type="entry name" value="FORKHEAD BOX PROTEIN O"/>
    <property type="match status" value="1"/>
</dbReference>
<dbReference type="GO" id="GO:0034599">
    <property type="term" value="P:cellular response to oxidative stress"/>
    <property type="evidence" value="ECO:0007669"/>
    <property type="project" value="UniProtKB-ARBA"/>
</dbReference>
<keyword evidence="20" id="KW-1185">Reference proteome</keyword>
<evidence type="ECO:0000256" key="9">
    <source>
        <dbReference type="ARBA" id="ARBA00023125"/>
    </source>
</evidence>
<evidence type="ECO:0000313" key="20">
    <source>
        <dbReference type="Proteomes" id="UP000002358"/>
    </source>
</evidence>
<evidence type="ECO:0000256" key="15">
    <source>
        <dbReference type="ARBA" id="ARBA00039893"/>
    </source>
</evidence>
<dbReference type="InterPro" id="IPR036388">
    <property type="entry name" value="WH-like_DNA-bd_sf"/>
</dbReference>
<dbReference type="PRINTS" id="PR00053">
    <property type="entry name" value="FORKHEAD"/>
</dbReference>
<dbReference type="GO" id="GO:0050778">
    <property type="term" value="P:positive regulation of immune response"/>
    <property type="evidence" value="ECO:0007669"/>
    <property type="project" value="UniProtKB-ARBA"/>
</dbReference>
<dbReference type="FunFam" id="1.10.10.10:FF:000032">
    <property type="entry name" value="Forkhead box protein O4"/>
    <property type="match status" value="1"/>
</dbReference>
<evidence type="ECO:0000256" key="3">
    <source>
        <dbReference type="ARBA" id="ARBA00022473"/>
    </source>
</evidence>
<dbReference type="SMART" id="SM00339">
    <property type="entry name" value="FH"/>
    <property type="match status" value="1"/>
</dbReference>
<keyword evidence="6" id="KW-0341">Growth regulation</keyword>
<evidence type="ECO:0000256" key="4">
    <source>
        <dbReference type="ARBA" id="ARBA00022490"/>
    </source>
</evidence>
<dbReference type="GO" id="GO:0005737">
    <property type="term" value="C:cytoplasm"/>
    <property type="evidence" value="ECO:0007669"/>
    <property type="project" value="UniProtKB-SubCell"/>
</dbReference>
<keyword evidence="9 16" id="KW-0238">DNA-binding</keyword>
<dbReference type="GO" id="GO:0008286">
    <property type="term" value="P:insulin receptor signaling pathway"/>
    <property type="evidence" value="ECO:0007669"/>
    <property type="project" value="UniProtKB-ARBA"/>
</dbReference>
<dbReference type="RefSeq" id="XP_008218058.1">
    <property type="nucleotide sequence ID" value="XM_008219836.4"/>
</dbReference>
<dbReference type="PROSITE" id="PS00658">
    <property type="entry name" value="FORK_HEAD_2"/>
    <property type="match status" value="1"/>
</dbReference>
<dbReference type="GO" id="GO:0040015">
    <property type="term" value="P:negative regulation of multicellular organism growth"/>
    <property type="evidence" value="ECO:0007669"/>
    <property type="project" value="UniProtKB-ARBA"/>
</dbReference>
<comment type="subcellular location">
    <subcellularLocation>
        <location evidence="2">Cytoplasm</location>
    </subcellularLocation>
    <subcellularLocation>
        <location evidence="1 16">Nucleus</location>
    </subcellularLocation>
</comment>
<dbReference type="GO" id="GO:0010883">
    <property type="term" value="P:regulation of lipid storage"/>
    <property type="evidence" value="ECO:0007669"/>
    <property type="project" value="UniProtKB-ARBA"/>
</dbReference>
<dbReference type="GO" id="GO:0008340">
    <property type="term" value="P:determination of adult lifespan"/>
    <property type="evidence" value="ECO:0007669"/>
    <property type="project" value="UniProtKB-ARBA"/>
</dbReference>
<evidence type="ECO:0000256" key="12">
    <source>
        <dbReference type="ARBA" id="ARBA00023242"/>
    </source>
</evidence>
<evidence type="ECO:0000256" key="13">
    <source>
        <dbReference type="ARBA" id="ARBA00023306"/>
    </source>
</evidence>
<proteinExistence type="predicted"/>
<evidence type="ECO:0000256" key="17">
    <source>
        <dbReference type="SAM" id="MobiDB-lite"/>
    </source>
</evidence>